<sequence length="224" mass="23208">MGRFAIIPAAPVLLDDIDRSESDRIGRLRATIHGVLRAQDSWALPVESLPPVAGLGGWGIDRGLDTRNGRLLAGTDWVQTVESLTDTERDLAEAADSAIIVALLHAHAAGVTVGPVGSSANLLVPIDLSGASAADAPLAPVDGAADFDSEVVSALTATPGDFAMDTDALLNLCARAESMHANLSVLAAGVRLLVDQGARMGGVELDFDERIHEVRSLCGTGSWT</sequence>
<proteinExistence type="predicted"/>
<keyword evidence="2" id="KW-1185">Reference proteome</keyword>
<accession>A0ABY5SQ06</accession>
<protein>
    <submittedName>
        <fullName evidence="1">Uncharacterized protein</fullName>
    </submittedName>
</protein>
<dbReference type="Proteomes" id="UP001064879">
    <property type="component" value="Chromosome"/>
</dbReference>
<evidence type="ECO:0000313" key="2">
    <source>
        <dbReference type="Proteomes" id="UP001064879"/>
    </source>
</evidence>
<reference evidence="1" key="1">
    <citation type="submission" date="2022-03" db="EMBL/GenBank/DDBJ databases">
        <title>Brevibacterium spongiae sp. nov., isolated from marine sponge.</title>
        <authorList>
            <person name="Li Z."/>
            <person name="Zhang M."/>
        </authorList>
    </citation>
    <scope>NUCLEOTIDE SEQUENCE</scope>
    <source>
        <strain evidence="1">WHS-Z9</strain>
    </source>
</reference>
<dbReference type="EMBL" id="CP093443">
    <property type="protein sequence ID" value="UVI34804.1"/>
    <property type="molecule type" value="Genomic_DNA"/>
</dbReference>
<name>A0ABY5SQ06_9MICO</name>
<organism evidence="1 2">
    <name type="scientific">Brevibacterium spongiae</name>
    <dbReference type="NCBI Taxonomy" id="2909672"/>
    <lineage>
        <taxon>Bacteria</taxon>
        <taxon>Bacillati</taxon>
        <taxon>Actinomycetota</taxon>
        <taxon>Actinomycetes</taxon>
        <taxon>Micrococcales</taxon>
        <taxon>Brevibacteriaceae</taxon>
        <taxon>Brevibacterium</taxon>
    </lineage>
</organism>
<dbReference type="RefSeq" id="WP_265417479.1">
    <property type="nucleotide sequence ID" value="NZ_CP093443.1"/>
</dbReference>
<gene>
    <name evidence="1" type="ORF">L1F31_11775</name>
</gene>
<evidence type="ECO:0000313" key="1">
    <source>
        <dbReference type="EMBL" id="UVI34804.1"/>
    </source>
</evidence>